<gene>
    <name evidence="2" type="ORF">CITCOLO1_LOCUS13165</name>
</gene>
<sequence>MGQNSNGLEWFGNVFKKMEDRCLEMCAVLEKEVLKYVKGQPNSVDIDEDHFQQPHLDVEEDQSPEKEHWANQNASSAGALEEHLLKTKDRVTIQSSDKQNHPIIEPNHFSANQEVCGALKIKNKNAKANISRPSRKQSQRANAITEEIVKFSPSTSQTDEFPDWEII</sequence>
<organism evidence="2 3">
    <name type="scientific">Citrullus colocynthis</name>
    <name type="common">colocynth</name>
    <dbReference type="NCBI Taxonomy" id="252529"/>
    <lineage>
        <taxon>Eukaryota</taxon>
        <taxon>Viridiplantae</taxon>
        <taxon>Streptophyta</taxon>
        <taxon>Embryophyta</taxon>
        <taxon>Tracheophyta</taxon>
        <taxon>Spermatophyta</taxon>
        <taxon>Magnoliopsida</taxon>
        <taxon>eudicotyledons</taxon>
        <taxon>Gunneridae</taxon>
        <taxon>Pentapetalae</taxon>
        <taxon>rosids</taxon>
        <taxon>fabids</taxon>
        <taxon>Cucurbitales</taxon>
        <taxon>Cucurbitaceae</taxon>
        <taxon>Benincaseae</taxon>
        <taxon>Citrullus</taxon>
    </lineage>
</organism>
<evidence type="ECO:0000313" key="3">
    <source>
        <dbReference type="Proteomes" id="UP001642487"/>
    </source>
</evidence>
<evidence type="ECO:0000256" key="1">
    <source>
        <dbReference type="SAM" id="MobiDB-lite"/>
    </source>
</evidence>
<reference evidence="2 3" key="1">
    <citation type="submission" date="2024-03" db="EMBL/GenBank/DDBJ databases">
        <authorList>
            <person name="Gkanogiannis A."/>
            <person name="Becerra Lopez-Lavalle L."/>
        </authorList>
    </citation>
    <scope>NUCLEOTIDE SEQUENCE [LARGE SCALE GENOMIC DNA]</scope>
</reference>
<name>A0ABP0YNI9_9ROSI</name>
<feature type="region of interest" description="Disordered" evidence="1">
    <location>
        <begin position="57"/>
        <end position="78"/>
    </location>
</feature>
<feature type="region of interest" description="Disordered" evidence="1">
    <location>
        <begin position="126"/>
        <end position="167"/>
    </location>
</feature>
<evidence type="ECO:0000313" key="2">
    <source>
        <dbReference type="EMBL" id="CAK9321101.1"/>
    </source>
</evidence>
<protein>
    <submittedName>
        <fullName evidence="2">Uncharacterized protein</fullName>
    </submittedName>
</protein>
<dbReference type="Proteomes" id="UP001642487">
    <property type="component" value="Chromosome 4"/>
</dbReference>
<proteinExistence type="predicted"/>
<accession>A0ABP0YNI9</accession>
<dbReference type="EMBL" id="OZ021738">
    <property type="protein sequence ID" value="CAK9321101.1"/>
    <property type="molecule type" value="Genomic_DNA"/>
</dbReference>
<keyword evidence="3" id="KW-1185">Reference proteome</keyword>